<dbReference type="InterPro" id="IPR024590">
    <property type="entry name" value="HrpA_C"/>
</dbReference>
<dbReference type="PROSITE" id="PS51192">
    <property type="entry name" value="HELICASE_ATP_BIND_1"/>
    <property type="match status" value="1"/>
</dbReference>
<feature type="domain" description="Helicase ATP-binding" evidence="5">
    <location>
        <begin position="92"/>
        <end position="255"/>
    </location>
</feature>
<sequence>MTESTPGSGHSTLDTLQQQLDACLVRDIPVLTKKIAGLQHRAQRKQPIDRGLVELEEAIALSRQRVAQRRATAPRPEYALSLPVVEQREIILKTIAAHQVIVLCGETGSGKTTQLPKLCLELGLGVRGKIGHTQPRRIAARSLSARIAEELHCSLGDAVGYKVRFQDRVRDSSHIKIMTDGILLAEIQSDPELREYDALIIDEAHERSLNVDFMLGYLRRLLPRRPDLKIIITSATIDPQRFSRHFDDAPVVEVSGRTFPVDTRYRPISGEDEDQRDRSRTQAIVDAVDELAREGPGDILVFLPGERAIRETSELLRKHHPAQTEIMPLYARLSAQQQSQVFRSHKGRRIVLATNVAETSLTVPGIRYVIDTGLARISRYSFRTKVQRLPIEAISQASANQRAGRCGRVQAGICIRLYSEDDFVSRAEFTAPEIQRTNLAAVILKMAALKLGDVEEFPFVDPPDTRLVRDGYKLLHELGAVDAGQRLTAMGREISRLPLDPCLARIILAAREQNCLREILVIASVLEAADPRDRPIDKAQAADEKHALFRDEKSDFLSYLKLWRAWKEQARHLSQNKLRKWCRDHFISWLRMREWADIHRQLHEQVTSMGMHCNTTEADYRAIHCALLSGLLGNIAFQAEPGEYQGARNLRFVIFPGSALLKKKPAWVVASELVETGRRYLRTVASIDPAWVEPLAERLLKHHYSDPHWEKKRAQVVAFERVTLYGMPLVNRRKVNYGPIDPATARSLFIRHALVEGLFDTHAPFAAHNRALLAELDQLESKARRRDVLVDEEVLYQFFDERLPEDVFDGPRFNRWWKQVAAEQPQSLHLDRDQVMRHDAETVDEQAFPPQINVRGLLLDVFYRFSPGDEDDGVCVQLPLAALNQLRKQDFDWLVPGLIQEKVTLLIKSLPKTLRRHFVPAPDFARASLEAMGQREGDLLELLAAQLKRMSQIDVPSTAWRPELLPRHLFCGFELIDEQNKRLAGGRDLPVLQRDFGKQAQNDFAAVADARFERENVRDWDFSDLPVLAEVSQGGITLQAWPALELVGETVNLRLFDNPGAAAKSHRQGLLALFRMNTGRRLREIRRAAPELQKQALWFSPLGSAEALQADLEQAVLQAAFMKEAEPVRDESAYRRQFEAGCSRLLELAVDIGRHSYEALRAFQQLNRALKGSVSPQLLSAMNEIQGLASTLVYPGFLSATPLERLPRLAVYLRAALARVEKLHGHVEKDRKLALLVRGFQSRFEEARKKGGVKGELLEQFRWSIEELRVSLFAQELGTVEKVSPERLDKAWKALVTS</sequence>
<dbReference type="Gene3D" id="1.20.120.1080">
    <property type="match status" value="1"/>
</dbReference>
<dbReference type="Pfam" id="PF00270">
    <property type="entry name" value="DEAD"/>
    <property type="match status" value="1"/>
</dbReference>
<keyword evidence="4" id="KW-0067">ATP-binding</keyword>
<dbReference type="SUPFAM" id="SSF52540">
    <property type="entry name" value="P-loop containing nucleoside triphosphate hydrolases"/>
    <property type="match status" value="1"/>
</dbReference>
<keyword evidence="1" id="KW-0547">Nucleotide-binding</keyword>
<dbReference type="Pfam" id="PF11898">
    <property type="entry name" value="DUF3418"/>
    <property type="match status" value="1"/>
</dbReference>
<evidence type="ECO:0000259" key="6">
    <source>
        <dbReference type="PROSITE" id="PS51194"/>
    </source>
</evidence>
<accession>A0A3B0Y363</accession>
<dbReference type="FunFam" id="3.40.50.300:FF:000439">
    <property type="entry name" value="ATP-dependent RNA helicase HrpA"/>
    <property type="match status" value="1"/>
</dbReference>
<dbReference type="NCBIfam" id="NF008348">
    <property type="entry name" value="PRK11131.1"/>
    <property type="match status" value="1"/>
</dbReference>
<dbReference type="GO" id="GO:0005524">
    <property type="term" value="F:ATP binding"/>
    <property type="evidence" value="ECO:0007669"/>
    <property type="project" value="UniProtKB-KW"/>
</dbReference>
<dbReference type="FunFam" id="1.20.120.1080:FF:000005">
    <property type="entry name" value="ATP-dependent helicase HrpA"/>
    <property type="match status" value="1"/>
</dbReference>
<dbReference type="CDD" id="cd18791">
    <property type="entry name" value="SF2_C_RHA"/>
    <property type="match status" value="1"/>
</dbReference>
<dbReference type="Pfam" id="PF21010">
    <property type="entry name" value="HA2_C"/>
    <property type="match status" value="1"/>
</dbReference>
<dbReference type="PANTHER" id="PTHR18934">
    <property type="entry name" value="ATP-DEPENDENT RNA HELICASE"/>
    <property type="match status" value="1"/>
</dbReference>
<keyword evidence="2" id="KW-0378">Hydrolase</keyword>
<reference evidence="7" key="1">
    <citation type="submission" date="2018-06" db="EMBL/GenBank/DDBJ databases">
        <authorList>
            <person name="Zhirakovskaya E."/>
        </authorList>
    </citation>
    <scope>NUCLEOTIDE SEQUENCE</scope>
</reference>
<proteinExistence type="predicted"/>
<dbReference type="InterPro" id="IPR048333">
    <property type="entry name" value="HA2_WH"/>
</dbReference>
<dbReference type="SMART" id="SM00847">
    <property type="entry name" value="HA2"/>
    <property type="match status" value="1"/>
</dbReference>
<evidence type="ECO:0000256" key="4">
    <source>
        <dbReference type="ARBA" id="ARBA00022840"/>
    </source>
</evidence>
<dbReference type="PANTHER" id="PTHR18934:SF99">
    <property type="entry name" value="ATP-DEPENDENT RNA HELICASE DHX37-RELATED"/>
    <property type="match status" value="1"/>
</dbReference>
<feature type="domain" description="Helicase C-terminal" evidence="6">
    <location>
        <begin position="283"/>
        <end position="450"/>
    </location>
</feature>
<dbReference type="InterPro" id="IPR027417">
    <property type="entry name" value="P-loop_NTPase"/>
</dbReference>
<dbReference type="InterPro" id="IPR007502">
    <property type="entry name" value="Helicase-assoc_dom"/>
</dbReference>
<dbReference type="Gene3D" id="3.40.50.300">
    <property type="entry name" value="P-loop containing nucleotide triphosphate hydrolases"/>
    <property type="match status" value="2"/>
</dbReference>
<dbReference type="EMBL" id="UOFN01000046">
    <property type="protein sequence ID" value="VAW75148.1"/>
    <property type="molecule type" value="Genomic_DNA"/>
</dbReference>
<protein>
    <submittedName>
        <fullName evidence="7">ATP-dependent helicase HrpA</fullName>
    </submittedName>
</protein>
<evidence type="ECO:0000259" key="5">
    <source>
        <dbReference type="PROSITE" id="PS51192"/>
    </source>
</evidence>
<dbReference type="Pfam" id="PF07717">
    <property type="entry name" value="OB_NTP_bind"/>
    <property type="match status" value="1"/>
</dbReference>
<dbReference type="GO" id="GO:0003724">
    <property type="term" value="F:RNA helicase activity"/>
    <property type="evidence" value="ECO:0007669"/>
    <property type="project" value="InterPro"/>
</dbReference>
<dbReference type="InterPro" id="IPR010222">
    <property type="entry name" value="RNA_helicase_HrpA"/>
</dbReference>
<dbReference type="Pfam" id="PF04408">
    <property type="entry name" value="WHD_HA2"/>
    <property type="match status" value="1"/>
</dbReference>
<organism evidence="7">
    <name type="scientific">hydrothermal vent metagenome</name>
    <dbReference type="NCBI Taxonomy" id="652676"/>
    <lineage>
        <taxon>unclassified sequences</taxon>
        <taxon>metagenomes</taxon>
        <taxon>ecological metagenomes</taxon>
    </lineage>
</organism>
<dbReference type="PROSITE" id="PS51194">
    <property type="entry name" value="HELICASE_CTER"/>
    <property type="match status" value="1"/>
</dbReference>
<keyword evidence="3 7" id="KW-0347">Helicase</keyword>
<dbReference type="SMART" id="SM00382">
    <property type="entry name" value="AAA"/>
    <property type="match status" value="1"/>
</dbReference>
<dbReference type="GO" id="GO:0016787">
    <property type="term" value="F:hydrolase activity"/>
    <property type="evidence" value="ECO:0007669"/>
    <property type="project" value="UniProtKB-KW"/>
</dbReference>
<dbReference type="InterPro" id="IPR003593">
    <property type="entry name" value="AAA+_ATPase"/>
</dbReference>
<evidence type="ECO:0000256" key="3">
    <source>
        <dbReference type="ARBA" id="ARBA00022806"/>
    </source>
</evidence>
<evidence type="ECO:0000313" key="7">
    <source>
        <dbReference type="EMBL" id="VAW75148.1"/>
    </source>
</evidence>
<dbReference type="NCBIfam" id="TIGR01967">
    <property type="entry name" value="DEAH_box_HrpA"/>
    <property type="match status" value="1"/>
</dbReference>
<evidence type="ECO:0000256" key="1">
    <source>
        <dbReference type="ARBA" id="ARBA00022741"/>
    </source>
</evidence>
<gene>
    <name evidence="7" type="ORF">MNBD_GAMMA15-1938</name>
</gene>
<dbReference type="SMART" id="SM00487">
    <property type="entry name" value="DEXDc"/>
    <property type="match status" value="1"/>
</dbReference>
<evidence type="ECO:0000256" key="2">
    <source>
        <dbReference type="ARBA" id="ARBA00022801"/>
    </source>
</evidence>
<dbReference type="SMART" id="SM00490">
    <property type="entry name" value="HELICc"/>
    <property type="match status" value="1"/>
</dbReference>
<dbReference type="InterPro" id="IPR001650">
    <property type="entry name" value="Helicase_C-like"/>
</dbReference>
<dbReference type="InterPro" id="IPR011545">
    <property type="entry name" value="DEAD/DEAH_box_helicase_dom"/>
</dbReference>
<dbReference type="GO" id="GO:0003723">
    <property type="term" value="F:RNA binding"/>
    <property type="evidence" value="ECO:0007669"/>
    <property type="project" value="TreeGrafter"/>
</dbReference>
<name>A0A3B0Y363_9ZZZZ</name>
<dbReference type="Pfam" id="PF00271">
    <property type="entry name" value="Helicase_C"/>
    <property type="match status" value="1"/>
</dbReference>
<dbReference type="InterPro" id="IPR011709">
    <property type="entry name" value="DEAD-box_helicase_OB_fold"/>
</dbReference>
<dbReference type="InterPro" id="IPR014001">
    <property type="entry name" value="Helicase_ATP-bd"/>
</dbReference>